<dbReference type="EMBL" id="QGDJ01000015">
    <property type="protein sequence ID" value="PWJ12877.1"/>
    <property type="molecule type" value="Genomic_DNA"/>
</dbReference>
<protein>
    <recommendedName>
        <fullName evidence="5">Beta-barrel porin 2</fullName>
    </recommendedName>
</protein>
<dbReference type="SUPFAM" id="SSF56935">
    <property type="entry name" value="Porins"/>
    <property type="match status" value="1"/>
</dbReference>
<dbReference type="InterPro" id="IPR036709">
    <property type="entry name" value="Autotransporte_beta_dom_sf"/>
</dbReference>
<dbReference type="RefSeq" id="WP_109566051.1">
    <property type="nucleotide sequence ID" value="NZ_QGDJ01000015.1"/>
</dbReference>
<evidence type="ECO:0008006" key="5">
    <source>
        <dbReference type="Google" id="ProtNLM"/>
    </source>
</evidence>
<sequence length="475" mass="50072">MRDGGRARALRRGAGLALSGAAMLGAGLGLAQERGAAPNPELRFDLGIGLEQDDDGAGLHTDLGATYATRTRTQDLTFSLGTAVALDGEGLNENAFLPTARLSYGFDNGDTLLKLAGSYRVRRVEGIAFVLDAGADGSEGGLDELEAVDDDGRLETLGAGIDLALNRRAPIGLELGAEVIDRNYRDTDDPDLDDTRSVSLDAALRLTPRPGLDFRLTAARSTATDAGELDSETETTTLGARVSWAATPATRVDLSLAHSEREEARNRIAIVGGALVATGGRETVTNDGLVWRGEIVQARPNGTRALRFSRTLVAGGAVARLRLARALELPGGGALELAIGAAHFEGGDTTPLLSLSYAAAPLPGDSLRVTLERMAETDGDDQEVARTRARLSYERALTPVSQLTLSAGLARVDVLDGFEPDRTTVTLGAAYTRDLTPDWALSARIDHAAARDEGGETERDSRVSLTLGRSFSFRP</sequence>
<proteinExistence type="predicted"/>
<dbReference type="Gene3D" id="2.40.128.130">
    <property type="entry name" value="Autotransporter beta-domain"/>
    <property type="match status" value="1"/>
</dbReference>
<dbReference type="Proteomes" id="UP000245839">
    <property type="component" value="Unassembled WGS sequence"/>
</dbReference>
<reference evidence="1 3" key="2">
    <citation type="submission" date="2018-03" db="EMBL/GenBank/DDBJ databases">
        <title>Genomic Encyclopedia of Archaeal and Bacterial Type Strains, Phase II (KMG-II): from individual species to whole genera.</title>
        <authorList>
            <person name="Goeker M."/>
        </authorList>
    </citation>
    <scope>NUCLEOTIDE SEQUENCE [LARGE SCALE GENOMIC DNA]</scope>
    <source>
        <strain evidence="1 3">DSM 25227</strain>
    </source>
</reference>
<organism evidence="2 4">
    <name type="scientific">Jannaschia seohaensis</name>
    <dbReference type="NCBI Taxonomy" id="475081"/>
    <lineage>
        <taxon>Bacteria</taxon>
        <taxon>Pseudomonadati</taxon>
        <taxon>Pseudomonadota</taxon>
        <taxon>Alphaproteobacteria</taxon>
        <taxon>Rhodobacterales</taxon>
        <taxon>Roseobacteraceae</taxon>
        <taxon>Jannaschia</taxon>
    </lineage>
</organism>
<keyword evidence="3" id="KW-1185">Reference proteome</keyword>
<dbReference type="Proteomes" id="UP000251571">
    <property type="component" value="Unassembled WGS sequence"/>
</dbReference>
<dbReference type="EMBL" id="UETC01000015">
    <property type="protein sequence ID" value="SSA50685.1"/>
    <property type="molecule type" value="Genomic_DNA"/>
</dbReference>
<dbReference type="OrthoDB" id="7756354at2"/>
<evidence type="ECO:0000313" key="4">
    <source>
        <dbReference type="Proteomes" id="UP000251571"/>
    </source>
</evidence>
<evidence type="ECO:0000313" key="1">
    <source>
        <dbReference type="EMBL" id="PWJ12877.1"/>
    </source>
</evidence>
<evidence type="ECO:0000313" key="2">
    <source>
        <dbReference type="EMBL" id="SSA50685.1"/>
    </source>
</evidence>
<name>A0A2Y9B3V4_9RHOB</name>
<accession>A0A2Y9B3V4</accession>
<dbReference type="AlphaFoldDB" id="A0A2Y9B3V4"/>
<evidence type="ECO:0000313" key="3">
    <source>
        <dbReference type="Proteomes" id="UP000245839"/>
    </source>
</evidence>
<reference evidence="2 4" key="1">
    <citation type="submission" date="2016-10" db="EMBL/GenBank/DDBJ databases">
        <authorList>
            <person name="Cai Z."/>
        </authorList>
    </citation>
    <scope>NUCLEOTIDE SEQUENCE [LARGE SCALE GENOMIC DNA]</scope>
    <source>
        <strain evidence="2 4">DSM 25227</strain>
    </source>
</reference>
<gene>
    <name evidence="1" type="ORF">BCF38_11513</name>
    <name evidence="2" type="ORF">SAMN05421539_11513</name>
</gene>